<name>A0ABW1WXY0_9ACTN</name>
<dbReference type="GO" id="GO:0003677">
    <property type="term" value="F:DNA binding"/>
    <property type="evidence" value="ECO:0007669"/>
    <property type="project" value="UniProtKB-KW"/>
</dbReference>
<sequence>MRGEDLSLARIVAQGLAQPSGTTRQVVERLGCLQSQELPGGLLSLALRTTAGSLAEVTDAFCAGDVVRSWPMRGTLHTVPAADIGWMTRLTTRQMLAQSARMHERWGLDEGALDRAADAARSLLRGGRTAPRQQVLAAMTAQGLPQGASRVLAHLSHTGVLVLGPVVADEKGRPDQLWALADEWISHPRQLAGEDAIREWVRSYFTSHGPATVADFARWTTLGLTVTRAALADLRDVLARIEIGGETHWMAPDLPDRLAAQRTAAGRMMLLPGFDELLLGYKCRDFIVRPEFAGAIVPGNNGMFRPTIVDGGQVIGTWRRAISLRRHPSGLEPTWLVSPTTAQQRRFEELAVALPRLAWMPRPA</sequence>
<dbReference type="InterPro" id="IPR009351">
    <property type="entry name" value="AlkZ-like"/>
</dbReference>
<dbReference type="PANTHER" id="PTHR38479">
    <property type="entry name" value="LMO0824 PROTEIN"/>
    <property type="match status" value="1"/>
</dbReference>
<dbReference type="RefSeq" id="WP_343885258.1">
    <property type="nucleotide sequence ID" value="NZ_BAAAKI010000004.1"/>
</dbReference>
<keyword evidence="1" id="KW-0238">DNA-binding</keyword>
<dbReference type="PANTHER" id="PTHR38479:SF2">
    <property type="entry name" value="WINGED HELIX DNA-BINDING DOMAIN-CONTAINING PROTEIN"/>
    <property type="match status" value="1"/>
</dbReference>
<protein>
    <submittedName>
        <fullName evidence="1">Winged helix DNA-binding domain-containing protein</fullName>
    </submittedName>
</protein>
<evidence type="ECO:0000313" key="1">
    <source>
        <dbReference type="EMBL" id="MFC6396120.1"/>
    </source>
</evidence>
<dbReference type="Proteomes" id="UP001596266">
    <property type="component" value="Unassembled WGS sequence"/>
</dbReference>
<reference evidence="2" key="1">
    <citation type="journal article" date="2019" name="Int. J. Syst. Evol. Microbiol.">
        <title>The Global Catalogue of Microorganisms (GCM) 10K type strain sequencing project: providing services to taxonomists for standard genome sequencing and annotation.</title>
        <authorList>
            <consortium name="The Broad Institute Genomics Platform"/>
            <consortium name="The Broad Institute Genome Sequencing Center for Infectious Disease"/>
            <person name="Wu L."/>
            <person name="Ma J."/>
        </authorList>
    </citation>
    <scope>NUCLEOTIDE SEQUENCE [LARGE SCALE GENOMIC DNA]</scope>
    <source>
        <strain evidence="2">CGMCC 1.15277</strain>
    </source>
</reference>
<proteinExistence type="predicted"/>
<evidence type="ECO:0000313" key="2">
    <source>
        <dbReference type="Proteomes" id="UP001596266"/>
    </source>
</evidence>
<organism evidence="1 2">
    <name type="scientific">Luteococcus sanguinis</name>
    <dbReference type="NCBI Taxonomy" id="174038"/>
    <lineage>
        <taxon>Bacteria</taxon>
        <taxon>Bacillati</taxon>
        <taxon>Actinomycetota</taxon>
        <taxon>Actinomycetes</taxon>
        <taxon>Propionibacteriales</taxon>
        <taxon>Propionibacteriaceae</taxon>
        <taxon>Luteococcus</taxon>
    </lineage>
</organism>
<gene>
    <name evidence="1" type="ORF">ACFP57_03835</name>
</gene>
<dbReference type="Pfam" id="PF06224">
    <property type="entry name" value="AlkZ-like"/>
    <property type="match status" value="1"/>
</dbReference>
<keyword evidence="2" id="KW-1185">Reference proteome</keyword>
<dbReference type="EMBL" id="JBHSUA010000009">
    <property type="protein sequence ID" value="MFC6396120.1"/>
    <property type="molecule type" value="Genomic_DNA"/>
</dbReference>
<comment type="caution">
    <text evidence="1">The sequence shown here is derived from an EMBL/GenBank/DDBJ whole genome shotgun (WGS) entry which is preliminary data.</text>
</comment>
<accession>A0ABW1WXY0</accession>